<feature type="chain" id="PRO_5045931276" evidence="2">
    <location>
        <begin position="28"/>
        <end position="233"/>
    </location>
</feature>
<evidence type="ECO:0000313" key="4">
    <source>
        <dbReference type="EMBL" id="MFK4640402.1"/>
    </source>
</evidence>
<sequence length="233" mass="24690">MTTNPMDVSRRSALRGVAAGLTGALLAAATAACTSQGRTAVPSSDTTPSPNNKGPGQNNQRILLAYFSRAGENYYYGGRTNLEIGNTEVLAGMISARIPCHIHRIEAAEPYPDSYDATVARNVREQDQDARPAINNPLPSLDQYGTVILASGIWNVRSPMIMTTFTESYDFAGKTVFPVTTHAMSGLGNTARDCGQSCPGAIIGEGLAVKGEEVRNAGAEVESWLQRAGLLTP</sequence>
<dbReference type="Gene3D" id="3.40.50.360">
    <property type="match status" value="1"/>
</dbReference>
<dbReference type="InterPro" id="IPR006311">
    <property type="entry name" value="TAT_signal"/>
</dbReference>
<comment type="caution">
    <text evidence="4">The sequence shown here is derived from an EMBL/GenBank/DDBJ whole genome shotgun (WGS) entry which is preliminary data.</text>
</comment>
<reference evidence="4 5" key="1">
    <citation type="submission" date="2024-10" db="EMBL/GenBank/DDBJ databases">
        <title>Novel secondary metabolite-producing bacteria for plant disease control.</title>
        <authorList>
            <person name="Chevrette M."/>
        </authorList>
    </citation>
    <scope>NUCLEOTIDE SEQUENCE [LARGE SCALE GENOMIC DNA]</scope>
    <source>
        <strain evidence="4 5">J30 TE3557</strain>
    </source>
</reference>
<dbReference type="Pfam" id="PF12682">
    <property type="entry name" value="Flavodoxin_4"/>
    <property type="match status" value="1"/>
</dbReference>
<dbReference type="Proteomes" id="UP001620520">
    <property type="component" value="Unassembled WGS sequence"/>
</dbReference>
<feature type="signal peptide" evidence="2">
    <location>
        <begin position="1"/>
        <end position="27"/>
    </location>
</feature>
<protein>
    <submittedName>
        <fullName evidence="4">Flavodoxin</fullName>
    </submittedName>
</protein>
<accession>A0ABW8NA05</accession>
<keyword evidence="5" id="KW-1185">Reference proteome</keyword>
<dbReference type="InterPro" id="IPR029039">
    <property type="entry name" value="Flavoprotein-like_sf"/>
</dbReference>
<evidence type="ECO:0000259" key="3">
    <source>
        <dbReference type="Pfam" id="PF12682"/>
    </source>
</evidence>
<keyword evidence="2" id="KW-0732">Signal</keyword>
<evidence type="ECO:0000313" key="5">
    <source>
        <dbReference type="Proteomes" id="UP001620520"/>
    </source>
</evidence>
<name>A0ABW8NA05_9MICC</name>
<feature type="domain" description="Flavodoxin-like" evidence="3">
    <location>
        <begin position="85"/>
        <end position="225"/>
    </location>
</feature>
<proteinExistence type="predicted"/>
<feature type="region of interest" description="Disordered" evidence="1">
    <location>
        <begin position="38"/>
        <end position="59"/>
    </location>
</feature>
<dbReference type="PANTHER" id="PTHR39201">
    <property type="entry name" value="EXPORTED PROTEIN-RELATED"/>
    <property type="match status" value="1"/>
</dbReference>
<dbReference type="RefSeq" id="WP_404595073.1">
    <property type="nucleotide sequence ID" value="NZ_JBIYEW010000003.1"/>
</dbReference>
<gene>
    <name evidence="4" type="ORF">ABIA52_003291</name>
</gene>
<dbReference type="InterPro" id="IPR008254">
    <property type="entry name" value="Flavodoxin/NO_synth"/>
</dbReference>
<dbReference type="SUPFAM" id="SSF52218">
    <property type="entry name" value="Flavoproteins"/>
    <property type="match status" value="1"/>
</dbReference>
<dbReference type="EMBL" id="JBIYEW010000003">
    <property type="protein sequence ID" value="MFK4640402.1"/>
    <property type="molecule type" value="Genomic_DNA"/>
</dbReference>
<dbReference type="PANTHER" id="PTHR39201:SF1">
    <property type="entry name" value="FLAVODOXIN-LIKE DOMAIN-CONTAINING PROTEIN"/>
    <property type="match status" value="1"/>
</dbReference>
<evidence type="ECO:0000256" key="1">
    <source>
        <dbReference type="SAM" id="MobiDB-lite"/>
    </source>
</evidence>
<organism evidence="4 5">
    <name type="scientific">Paenarthrobacter histidinolovorans</name>
    <dbReference type="NCBI Taxonomy" id="43664"/>
    <lineage>
        <taxon>Bacteria</taxon>
        <taxon>Bacillati</taxon>
        <taxon>Actinomycetota</taxon>
        <taxon>Actinomycetes</taxon>
        <taxon>Micrococcales</taxon>
        <taxon>Micrococcaceae</taxon>
        <taxon>Paenarthrobacter</taxon>
    </lineage>
</organism>
<dbReference type="PROSITE" id="PS51318">
    <property type="entry name" value="TAT"/>
    <property type="match status" value="1"/>
</dbReference>
<evidence type="ECO:0000256" key="2">
    <source>
        <dbReference type="SAM" id="SignalP"/>
    </source>
</evidence>